<dbReference type="InterPro" id="IPR002314">
    <property type="entry name" value="aa-tRNA-synt_IIb"/>
</dbReference>
<dbReference type="CDD" id="cd00862">
    <property type="entry name" value="ProRS_anticodon_zinc"/>
    <property type="match status" value="1"/>
</dbReference>
<evidence type="ECO:0000256" key="9">
    <source>
        <dbReference type="ARBA" id="ARBA00047671"/>
    </source>
</evidence>
<comment type="caution">
    <text evidence="13">The sequence shown here is derived from an EMBL/GenBank/DDBJ whole genome shotgun (WGS) entry which is preliminary data.</text>
</comment>
<dbReference type="HOGENOM" id="CLU_001882_4_2_9"/>
<evidence type="ECO:0000256" key="10">
    <source>
        <dbReference type="ARBA" id="ARBA00060806"/>
    </source>
</evidence>
<evidence type="ECO:0000256" key="8">
    <source>
        <dbReference type="ARBA" id="ARBA00023146"/>
    </source>
</evidence>
<comment type="domain">
    <text evidence="11">Consists of three domains: the N-terminal catalytic domain, the anticodon-binding domain and the C-terminal extension.</text>
</comment>
<dbReference type="Proteomes" id="UP000032250">
    <property type="component" value="Unassembled WGS sequence"/>
</dbReference>
<dbReference type="InterPro" id="IPR006195">
    <property type="entry name" value="aa-tRNA-synth_II"/>
</dbReference>
<keyword evidence="5 11" id="KW-0547">Nucleotide-binding</keyword>
<dbReference type="GO" id="GO:0140096">
    <property type="term" value="F:catalytic activity, acting on a protein"/>
    <property type="evidence" value="ECO:0007669"/>
    <property type="project" value="UniProtKB-ARBA"/>
</dbReference>
<protein>
    <recommendedName>
        <fullName evidence="11">Proline--tRNA ligase</fullName>
        <ecNumber evidence="11">6.1.1.15</ecNumber>
    </recommendedName>
    <alternativeName>
        <fullName evidence="11">Prolyl-tRNA synthetase</fullName>
        <shortName evidence="11">ProRS</shortName>
    </alternativeName>
</protein>
<dbReference type="Gene3D" id="3.40.50.800">
    <property type="entry name" value="Anticodon-binding domain"/>
    <property type="match status" value="1"/>
</dbReference>
<keyword evidence="8 11" id="KW-0030">Aminoacyl-tRNA synthetase</keyword>
<evidence type="ECO:0000256" key="7">
    <source>
        <dbReference type="ARBA" id="ARBA00022917"/>
    </source>
</evidence>
<keyword evidence="6 11" id="KW-0067">ATP-binding</keyword>
<dbReference type="EC" id="6.1.1.15" evidence="11"/>
<proteinExistence type="inferred from homology"/>
<comment type="subunit">
    <text evidence="2 11">Homodimer.</text>
</comment>
<dbReference type="RefSeq" id="WP_043032559.1">
    <property type="nucleotide sequence ID" value="NZ_JXSU01000008.1"/>
</dbReference>
<evidence type="ECO:0000259" key="12">
    <source>
        <dbReference type="PROSITE" id="PS50862"/>
    </source>
</evidence>
<dbReference type="PANTHER" id="PTHR43382">
    <property type="entry name" value="PROLYL-TRNA SYNTHETASE"/>
    <property type="match status" value="1"/>
</dbReference>
<name>A0A0D1AGE4_CLOBO</name>
<dbReference type="EMBL" id="JXSU01000008">
    <property type="protein sequence ID" value="KIS22234.1"/>
    <property type="molecule type" value="Genomic_DNA"/>
</dbReference>
<dbReference type="InterPro" id="IPR045864">
    <property type="entry name" value="aa-tRNA-synth_II/BPL/LPL"/>
</dbReference>
<evidence type="ECO:0000256" key="2">
    <source>
        <dbReference type="ARBA" id="ARBA00011738"/>
    </source>
</evidence>
<comment type="subcellular location">
    <subcellularLocation>
        <location evidence="1 11">Cytoplasm</location>
    </subcellularLocation>
</comment>
<dbReference type="FunFam" id="3.30.110.30:FF:000005">
    <property type="entry name" value="Proline--tRNA ligase"/>
    <property type="match status" value="1"/>
</dbReference>
<dbReference type="InterPro" id="IPR002316">
    <property type="entry name" value="Pro-tRNA-ligase_IIa"/>
</dbReference>
<dbReference type="NCBIfam" id="TIGR00408">
    <property type="entry name" value="proS_fam_I"/>
    <property type="match status" value="1"/>
</dbReference>
<dbReference type="Gene3D" id="3.30.110.30">
    <property type="entry name" value="C-terminal domain of ProRS"/>
    <property type="match status" value="1"/>
</dbReference>
<dbReference type="InterPro" id="IPR036621">
    <property type="entry name" value="Anticodon-bd_dom_sf"/>
</dbReference>
<dbReference type="SUPFAM" id="SSF64586">
    <property type="entry name" value="C-terminal domain of ProRS"/>
    <property type="match status" value="1"/>
</dbReference>
<dbReference type="GO" id="GO:0004827">
    <property type="term" value="F:proline-tRNA ligase activity"/>
    <property type="evidence" value="ECO:0007669"/>
    <property type="project" value="UniProtKB-UniRule"/>
</dbReference>
<evidence type="ECO:0000256" key="4">
    <source>
        <dbReference type="ARBA" id="ARBA00022598"/>
    </source>
</evidence>
<dbReference type="InterPro" id="IPR033721">
    <property type="entry name" value="ProRS_core_arch_euk"/>
</dbReference>
<dbReference type="SMART" id="SM00946">
    <property type="entry name" value="ProRS-C_1"/>
    <property type="match status" value="1"/>
</dbReference>
<dbReference type="GO" id="GO:0005524">
    <property type="term" value="F:ATP binding"/>
    <property type="evidence" value="ECO:0007669"/>
    <property type="project" value="UniProtKB-UniRule"/>
</dbReference>
<accession>A0A0D1AGE4</accession>
<dbReference type="InterPro" id="IPR016061">
    <property type="entry name" value="Pro-tRNA_ligase_II_C"/>
</dbReference>
<dbReference type="FunFam" id="3.40.50.800:FF:000005">
    <property type="entry name" value="bifunctional glutamate/proline--tRNA ligase"/>
    <property type="match status" value="1"/>
</dbReference>
<comment type="function">
    <text evidence="11">Catalyzes the attachment of proline to tRNA(Pro) in a two-step reaction: proline is first activated by ATP to form Pro-AMP and then transferred to the acceptor end of tRNA(Pro).</text>
</comment>
<dbReference type="PROSITE" id="PS50862">
    <property type="entry name" value="AA_TRNA_LIGASE_II"/>
    <property type="match status" value="1"/>
</dbReference>
<reference evidence="13 14" key="1">
    <citation type="submission" date="2014-06" db="EMBL/GenBank/DDBJ databases">
        <title>Genome characterization of distinct group I Clostridium botulinum lineages.</title>
        <authorList>
            <person name="Giordani F."/>
            <person name="Anselmo A."/>
            <person name="Fillo S."/>
            <person name="Palozzi A.M."/>
            <person name="Fortunato A."/>
            <person name="Gentile B."/>
            <person name="Ciammaruconi A."/>
            <person name="Anniballi F."/>
            <person name="De Medici D."/>
            <person name="Lista F."/>
        </authorList>
    </citation>
    <scope>NUCLEOTIDE SEQUENCE [LARGE SCALE GENOMIC DNA]</scope>
    <source>
        <strain evidence="13 14">B2 450</strain>
    </source>
</reference>
<comment type="similarity">
    <text evidence="10 11">Belongs to the class-II aminoacyl-tRNA synthetase family. ProS type 3 subfamily.</text>
</comment>
<organism evidence="13 14">
    <name type="scientific">Clostridium botulinum B2 450</name>
    <dbReference type="NCBI Taxonomy" id="1379739"/>
    <lineage>
        <taxon>Bacteria</taxon>
        <taxon>Bacillati</taxon>
        <taxon>Bacillota</taxon>
        <taxon>Clostridia</taxon>
        <taxon>Eubacteriales</taxon>
        <taxon>Clostridiaceae</taxon>
        <taxon>Clostridium</taxon>
    </lineage>
</organism>
<feature type="domain" description="Aminoacyl-transfer RNA synthetases class-II family profile" evidence="12">
    <location>
        <begin position="17"/>
        <end position="286"/>
    </location>
</feature>
<dbReference type="SUPFAM" id="SSF52954">
    <property type="entry name" value="Class II aaRS ABD-related"/>
    <property type="match status" value="1"/>
</dbReference>
<dbReference type="SUPFAM" id="SSF55681">
    <property type="entry name" value="Class II aaRS and biotin synthetases"/>
    <property type="match status" value="1"/>
</dbReference>
<dbReference type="InterPro" id="IPR004499">
    <property type="entry name" value="Pro-tRNA-ligase_IIa_arc-type"/>
</dbReference>
<comment type="catalytic activity">
    <reaction evidence="9 11">
        <text>tRNA(Pro) + L-proline + ATP = L-prolyl-tRNA(Pro) + AMP + diphosphate</text>
        <dbReference type="Rhea" id="RHEA:14305"/>
        <dbReference type="Rhea" id="RHEA-COMP:9700"/>
        <dbReference type="Rhea" id="RHEA-COMP:9702"/>
        <dbReference type="ChEBI" id="CHEBI:30616"/>
        <dbReference type="ChEBI" id="CHEBI:33019"/>
        <dbReference type="ChEBI" id="CHEBI:60039"/>
        <dbReference type="ChEBI" id="CHEBI:78442"/>
        <dbReference type="ChEBI" id="CHEBI:78532"/>
        <dbReference type="ChEBI" id="CHEBI:456215"/>
        <dbReference type="EC" id="6.1.1.15"/>
    </reaction>
</comment>
<gene>
    <name evidence="11" type="primary">proS</name>
    <name evidence="13" type="ORF">N495_17405</name>
</gene>
<dbReference type="GO" id="GO:0017101">
    <property type="term" value="C:aminoacyl-tRNA synthetase multienzyme complex"/>
    <property type="evidence" value="ECO:0007669"/>
    <property type="project" value="TreeGrafter"/>
</dbReference>
<keyword evidence="7 11" id="KW-0648">Protein biosynthesis</keyword>
<evidence type="ECO:0000256" key="11">
    <source>
        <dbReference type="HAMAP-Rule" id="MF_01571"/>
    </source>
</evidence>
<dbReference type="GO" id="GO:0016740">
    <property type="term" value="F:transferase activity"/>
    <property type="evidence" value="ECO:0007669"/>
    <property type="project" value="UniProtKB-ARBA"/>
</dbReference>
<dbReference type="Gene3D" id="3.30.930.10">
    <property type="entry name" value="Bira Bifunctional Protein, Domain 2"/>
    <property type="match status" value="1"/>
</dbReference>
<evidence type="ECO:0000256" key="6">
    <source>
        <dbReference type="ARBA" id="ARBA00022840"/>
    </source>
</evidence>
<dbReference type="InterPro" id="IPR004154">
    <property type="entry name" value="Anticodon-bd"/>
</dbReference>
<dbReference type="GO" id="GO:0005737">
    <property type="term" value="C:cytoplasm"/>
    <property type="evidence" value="ECO:0007669"/>
    <property type="project" value="UniProtKB-SubCell"/>
</dbReference>
<dbReference type="PRINTS" id="PR01046">
    <property type="entry name" value="TRNASYNTHPRO"/>
</dbReference>
<evidence type="ECO:0000313" key="14">
    <source>
        <dbReference type="Proteomes" id="UP000032250"/>
    </source>
</evidence>
<sequence length="478" mass="54747">MARDKKFVEDITPMDEDFAQWYTDIVKKAELADYSSVRGCMIIRPYAYAMWEMIQKDLDERFKATGHENVYMPLFIPESLLNKEKDHIEGFAPEVAWVTHGGEEELTERLCVRPTSETLFCEHYAKIVQSYKDLPKLYNQWCSVVRWEKTTRPFLRTAEFLWQEGHTIHATAEEARKETEQMLNVYAKHVEDVLAIPVIKGQKTEQEKFAGAVATYTIESLMHDGKALQTGTSHYLGDHFASAFGIQYSDKEGKLQNVHQTSWGVTTRMLGAIIMVHGDNSGLVVPPRIAPIQVVIVPVAQHKEGVLDKAYELKERVGKVARVKLDDTDKMPGWKFNEYEMKGVPIRLEVGPKDIEKNQVVLVRRDTREKITVSMDELEVVIPELLNKIHESMFNKAKERMEQKTSIAKNMDEFKKVVENKAGFVKAMWCGDKECEEKIKEETGASSRCIPFDGEDVSDTCVCCGKKAKNLVYWGRAY</sequence>
<dbReference type="PANTHER" id="PTHR43382:SF2">
    <property type="entry name" value="BIFUNCTIONAL GLUTAMATE_PROLINE--TRNA LIGASE"/>
    <property type="match status" value="1"/>
</dbReference>
<dbReference type="GO" id="GO:0006433">
    <property type="term" value="P:prolyl-tRNA aminoacylation"/>
    <property type="evidence" value="ECO:0007669"/>
    <property type="project" value="UniProtKB-UniRule"/>
</dbReference>
<dbReference type="FunFam" id="3.30.930.10:FF:000023">
    <property type="entry name" value="Proline--tRNA ligase"/>
    <property type="match status" value="1"/>
</dbReference>
<dbReference type="CDD" id="cd00778">
    <property type="entry name" value="ProRS_core_arch_euk"/>
    <property type="match status" value="1"/>
</dbReference>
<evidence type="ECO:0000313" key="13">
    <source>
        <dbReference type="EMBL" id="KIS22234.1"/>
    </source>
</evidence>
<dbReference type="AlphaFoldDB" id="A0A0D1AGE4"/>
<dbReference type="PATRIC" id="fig|1379739.3.peg.3858"/>
<dbReference type="Pfam" id="PF00587">
    <property type="entry name" value="tRNA-synt_2b"/>
    <property type="match status" value="1"/>
</dbReference>
<dbReference type="OrthoDB" id="9809052at2"/>
<evidence type="ECO:0000256" key="1">
    <source>
        <dbReference type="ARBA" id="ARBA00004496"/>
    </source>
</evidence>
<evidence type="ECO:0000256" key="3">
    <source>
        <dbReference type="ARBA" id="ARBA00022490"/>
    </source>
</evidence>
<keyword evidence="4 11" id="KW-0436">Ligase</keyword>
<dbReference type="InterPro" id="IPR017449">
    <property type="entry name" value="Pro-tRNA_synth_II"/>
</dbReference>
<dbReference type="Pfam" id="PF03129">
    <property type="entry name" value="HGTP_anticodon"/>
    <property type="match status" value="1"/>
</dbReference>
<keyword evidence="3 11" id="KW-0963">Cytoplasm</keyword>
<dbReference type="HAMAP" id="MF_01571">
    <property type="entry name" value="Pro_tRNA_synth_type3"/>
    <property type="match status" value="1"/>
</dbReference>
<evidence type="ECO:0000256" key="5">
    <source>
        <dbReference type="ARBA" id="ARBA00022741"/>
    </source>
</evidence>
<dbReference type="Pfam" id="PF09180">
    <property type="entry name" value="ProRS-C_1"/>
    <property type="match status" value="1"/>
</dbReference>